<gene>
    <name evidence="2" type="ORF">HMPREF0970_01326</name>
</gene>
<feature type="compositionally biased region" description="Polar residues" evidence="1">
    <location>
        <begin position="28"/>
        <end position="47"/>
    </location>
</feature>
<dbReference type="EMBL" id="ACYT02000037">
    <property type="protein sequence ID" value="EFF79740.1"/>
    <property type="molecule type" value="Genomic_DNA"/>
</dbReference>
<evidence type="ECO:0000256" key="1">
    <source>
        <dbReference type="SAM" id="MobiDB-lite"/>
    </source>
</evidence>
<organism evidence="2 3">
    <name type="scientific">Schaalia odontolytica F0309</name>
    <dbReference type="NCBI Taxonomy" id="649742"/>
    <lineage>
        <taxon>Bacteria</taxon>
        <taxon>Bacillati</taxon>
        <taxon>Actinomycetota</taxon>
        <taxon>Actinomycetes</taxon>
        <taxon>Actinomycetales</taxon>
        <taxon>Actinomycetaceae</taxon>
        <taxon>Schaalia</taxon>
    </lineage>
</organism>
<accession>D4TZE5</accession>
<evidence type="ECO:0000313" key="3">
    <source>
        <dbReference type="Proteomes" id="UP000003150"/>
    </source>
</evidence>
<comment type="caution">
    <text evidence="2">The sequence shown here is derived from an EMBL/GenBank/DDBJ whole genome shotgun (WGS) entry which is preliminary data.</text>
</comment>
<protein>
    <submittedName>
        <fullName evidence="2">Uncharacterized protein</fullName>
    </submittedName>
</protein>
<sequence length="56" mass="6325">RRPRAHQAARPDTARGAQASNREHSKQNPRNTTKSARSNTGIHSFTATCRKVIWEI</sequence>
<dbReference type="Proteomes" id="UP000003150">
    <property type="component" value="Unassembled WGS sequence"/>
</dbReference>
<proteinExistence type="predicted"/>
<dbReference type="AlphaFoldDB" id="D4TZE5"/>
<feature type="non-terminal residue" evidence="2">
    <location>
        <position position="1"/>
    </location>
</feature>
<reference evidence="2 3" key="1">
    <citation type="submission" date="2009-10" db="EMBL/GenBank/DDBJ databases">
        <authorList>
            <person name="Weinstock G."/>
            <person name="Sodergren E."/>
            <person name="Clifton S."/>
            <person name="Fulton L."/>
            <person name="Fulton B."/>
            <person name="Courtney L."/>
            <person name="Fronick C."/>
            <person name="Harrison M."/>
            <person name="Strong C."/>
            <person name="Farmer C."/>
            <person name="Delahaunty K."/>
            <person name="Markovic C."/>
            <person name="Hall O."/>
            <person name="Minx P."/>
            <person name="Tomlinson C."/>
            <person name="Mitreva M."/>
            <person name="Nelson J."/>
            <person name="Hou S."/>
            <person name="Wollam A."/>
            <person name="Pepin K.H."/>
            <person name="Johnson M."/>
            <person name="Bhonagiri V."/>
            <person name="Nash W.E."/>
            <person name="Warren W."/>
            <person name="Chinwalla A."/>
            <person name="Mardis E.R."/>
            <person name="Wilson R.K."/>
        </authorList>
    </citation>
    <scope>NUCLEOTIDE SEQUENCE [LARGE SCALE GENOMIC DNA]</scope>
    <source>
        <strain evidence="2 3">F0309</strain>
    </source>
</reference>
<feature type="region of interest" description="Disordered" evidence="1">
    <location>
        <begin position="1"/>
        <end position="47"/>
    </location>
</feature>
<dbReference type="HOGENOM" id="CLU_3018581_0_0_11"/>
<evidence type="ECO:0000313" key="2">
    <source>
        <dbReference type="EMBL" id="EFF79740.1"/>
    </source>
</evidence>
<name>D4TZE5_9ACTO</name>